<reference evidence="13 14" key="1">
    <citation type="journal article" date="2021" name="Commun. Biol.">
        <title>The genome of Shorea leprosula (Dipterocarpaceae) highlights the ecological relevance of drought in aseasonal tropical rainforests.</title>
        <authorList>
            <person name="Ng K.K.S."/>
            <person name="Kobayashi M.J."/>
            <person name="Fawcett J.A."/>
            <person name="Hatakeyama M."/>
            <person name="Paape T."/>
            <person name="Ng C.H."/>
            <person name="Ang C.C."/>
            <person name="Tnah L.H."/>
            <person name="Lee C.T."/>
            <person name="Nishiyama T."/>
            <person name="Sese J."/>
            <person name="O'Brien M.J."/>
            <person name="Copetti D."/>
            <person name="Mohd Noor M.I."/>
            <person name="Ong R.C."/>
            <person name="Putra M."/>
            <person name="Sireger I.Z."/>
            <person name="Indrioko S."/>
            <person name="Kosugi Y."/>
            <person name="Izuno A."/>
            <person name="Isagi Y."/>
            <person name="Lee S.L."/>
            <person name="Shimizu K.K."/>
        </authorList>
    </citation>
    <scope>NUCLEOTIDE SEQUENCE [LARGE SCALE GENOMIC DNA]</scope>
    <source>
        <strain evidence="13">214</strain>
    </source>
</reference>
<dbReference type="InterPro" id="IPR036640">
    <property type="entry name" value="ABC1_TM_sf"/>
</dbReference>
<comment type="caution">
    <text evidence="13">The sequence shown here is derived from an EMBL/GenBank/DDBJ whole genome shotgun (WGS) entry which is preliminary data.</text>
</comment>
<protein>
    <submittedName>
        <fullName evidence="13">Uncharacterized protein</fullName>
    </submittedName>
</protein>
<dbReference type="PROSITE" id="PS50929">
    <property type="entry name" value="ABC_TM1F"/>
    <property type="match status" value="2"/>
</dbReference>
<feature type="transmembrane region" description="Helical" evidence="10">
    <location>
        <begin position="691"/>
        <end position="711"/>
    </location>
</feature>
<keyword evidence="8 10" id="KW-0472">Membrane</keyword>
<dbReference type="SUPFAM" id="SSF52540">
    <property type="entry name" value="P-loop containing nucleoside triphosphate hydrolases"/>
    <property type="match status" value="2"/>
</dbReference>
<feature type="transmembrane region" description="Helical" evidence="10">
    <location>
        <begin position="237"/>
        <end position="256"/>
    </location>
</feature>
<dbReference type="PANTHER" id="PTHR45136:SF2">
    <property type="entry name" value="ABC TRANSPORTER DOMAIN-CONTAINING PROTEIN"/>
    <property type="match status" value="1"/>
</dbReference>
<proteinExistence type="inferred from homology"/>
<evidence type="ECO:0000256" key="7">
    <source>
        <dbReference type="ARBA" id="ARBA00022989"/>
    </source>
</evidence>
<gene>
    <name evidence="13" type="ORF">SLEP1_g26473</name>
</gene>
<feature type="domain" description="ABC transmembrane type-1" evidence="12">
    <location>
        <begin position="639"/>
        <end position="858"/>
    </location>
</feature>
<feature type="transmembrane region" description="Helical" evidence="10">
    <location>
        <begin position="159"/>
        <end position="178"/>
    </location>
</feature>
<feature type="transmembrane region" description="Helical" evidence="10">
    <location>
        <begin position="17"/>
        <end position="36"/>
    </location>
</feature>
<feature type="domain" description="ABC transporter" evidence="11">
    <location>
        <begin position="332"/>
        <end position="551"/>
    </location>
</feature>
<evidence type="ECO:0000256" key="6">
    <source>
        <dbReference type="ARBA" id="ARBA00022840"/>
    </source>
</evidence>
<sequence>MGADDSMFRYADSVDKLLMFFGTLGSIGDGLQYPMMMFVLSKVINDYGSMPIGSSMLQLGVCLSAFVEGICWTRTAERQTSRMRMEYLKSVLRQDVGFFDTQDNGSSTTFQVVSTISADANAIQVAIWDKIPDCLAYVSTFFFCLVVSVMLSWRLTLAALPFSLLFIVPGLVFGKLMMDVTMKMIESYGIAGGIAEQAISTIRTVCSYEAENHTLKKFSTALENTLKLGIKQGLAEGLMMGSMGTIYIGWAFQAWVGTYLVTERREKGGSIFAAGINIIMGGLSVLGALPNLTGITEAKAAATRIFEMIDRVPAIDTEDKKGKALSYVRGEVEFKDIYFNYPSRPDTPVLQDLNLRIPAGKSVGLVGGSGSGKSTIIALLQRFYDPIEGEILLDGYKIRRLQLKWFRAQMGLVNQEPVLFATSIKANILFRKEGATMEDVINAAKVANAHDFIVKLPEGYETNEAIDKALVGSLTIIIAHRLSTVRAANLFAVLQAGRVIESGSHEELMQMNDGQGGEYSQMELQQMELQNEGSNDSNYQVDGRNNHKMNISSSPMSIRSSAPSSPVIHPFSPSLSIGIPFSYSVQCDPSDSFEEDTNLQTQPAPSQWHLLKMNAPEWRRALIGCVAAIGSGAAQPINAYCLTKRIRENLLEKLMTFEIGWFDEEENTSAAICSRLATEANMVRSLVGDRMSLLVQAIFGSICSYAVALVLSWRLSLVMIPVQPFVVGSYYSRSVLVKSMAGKALKAQKEGSQLASEAVKNHRTITAFSSQKRMIGLLKETFKGPKKESVRHFYLSGLGLFSSQFFDTASTALANWYGGRLLASSLISPKHLFQAFLALLFTAYVIAEAGSMTNDTSKGSNAVKSVFAILDRKSEIDPNTSWGMQKKKGIHSRIELKNVLFAYPARPDQMIFKDLNLRIDARKTVALVGQSGSGKSTIIGLIERFYDPLQGTVLIDGQDIRNYNLRLLRAGIALVSQEPTLFAGTIRENIAYGKENAKESEIRKAAVMANADEFIIGMKDEYDTNCGERGVQLSGGQKQRIALARAILKNPAILLLDEATSALDSVSESLVQETLEKMMEGRSCVVVAHRLSTIQKSDTIAVIKNGRVVEQGSHNELMSLC</sequence>
<dbReference type="Pfam" id="PF00005">
    <property type="entry name" value="ABC_tran"/>
    <property type="match status" value="2"/>
</dbReference>
<dbReference type="CDD" id="cd18578">
    <property type="entry name" value="ABC_6TM_Pgp_ABCB1_D2_like"/>
    <property type="match status" value="1"/>
</dbReference>
<feature type="transmembrane region" description="Helical" evidence="10">
    <location>
        <begin position="56"/>
        <end position="75"/>
    </location>
</feature>
<dbReference type="PROSITE" id="PS00211">
    <property type="entry name" value="ABC_TRANSPORTER_1"/>
    <property type="match status" value="1"/>
</dbReference>
<dbReference type="GO" id="GO:0016887">
    <property type="term" value="F:ATP hydrolysis activity"/>
    <property type="evidence" value="ECO:0007669"/>
    <property type="project" value="InterPro"/>
</dbReference>
<organism evidence="13 14">
    <name type="scientific">Rubroshorea leprosula</name>
    <dbReference type="NCBI Taxonomy" id="152421"/>
    <lineage>
        <taxon>Eukaryota</taxon>
        <taxon>Viridiplantae</taxon>
        <taxon>Streptophyta</taxon>
        <taxon>Embryophyta</taxon>
        <taxon>Tracheophyta</taxon>
        <taxon>Spermatophyta</taxon>
        <taxon>Magnoliopsida</taxon>
        <taxon>eudicotyledons</taxon>
        <taxon>Gunneridae</taxon>
        <taxon>Pentapetalae</taxon>
        <taxon>rosids</taxon>
        <taxon>malvids</taxon>
        <taxon>Malvales</taxon>
        <taxon>Dipterocarpaceae</taxon>
        <taxon>Rubroshorea</taxon>
    </lineage>
</organism>
<dbReference type="InterPro" id="IPR003593">
    <property type="entry name" value="AAA+_ATPase"/>
</dbReference>
<name>A0AAV5JSM0_9ROSI</name>
<keyword evidence="4" id="KW-0677">Repeat</keyword>
<evidence type="ECO:0000256" key="9">
    <source>
        <dbReference type="ARBA" id="ARBA00023180"/>
    </source>
</evidence>
<dbReference type="GO" id="GO:0140359">
    <property type="term" value="F:ABC-type transporter activity"/>
    <property type="evidence" value="ECO:0007669"/>
    <property type="project" value="InterPro"/>
</dbReference>
<dbReference type="GO" id="GO:0005524">
    <property type="term" value="F:ATP binding"/>
    <property type="evidence" value="ECO:0007669"/>
    <property type="project" value="UniProtKB-KW"/>
</dbReference>
<feature type="domain" description="ABC transmembrane type-1" evidence="12">
    <location>
        <begin position="20"/>
        <end position="297"/>
    </location>
</feature>
<dbReference type="SMART" id="SM00382">
    <property type="entry name" value="AAA"/>
    <property type="match status" value="2"/>
</dbReference>
<dbReference type="PROSITE" id="PS50893">
    <property type="entry name" value="ABC_TRANSPORTER_2"/>
    <property type="match status" value="2"/>
</dbReference>
<keyword evidence="9" id="KW-0325">Glycoprotein</keyword>
<comment type="similarity">
    <text evidence="1">Belongs to the ABC transporter superfamily. ABCB family. Multidrug resistance exporter (TC 3.A.1.201) subfamily.</text>
</comment>
<dbReference type="AlphaFoldDB" id="A0AAV5JSM0"/>
<evidence type="ECO:0000256" key="8">
    <source>
        <dbReference type="ARBA" id="ARBA00023136"/>
    </source>
</evidence>
<dbReference type="InterPro" id="IPR003439">
    <property type="entry name" value="ABC_transporter-like_ATP-bd"/>
</dbReference>
<keyword evidence="7 10" id="KW-1133">Transmembrane helix</keyword>
<feature type="domain" description="ABC transporter" evidence="11">
    <location>
        <begin position="894"/>
        <end position="1120"/>
    </location>
</feature>
<dbReference type="CDD" id="cd18577">
    <property type="entry name" value="ABC_6TM_Pgp_ABCB1_D1_like"/>
    <property type="match status" value="1"/>
</dbReference>
<dbReference type="SUPFAM" id="SSF90123">
    <property type="entry name" value="ABC transporter transmembrane region"/>
    <property type="match status" value="2"/>
</dbReference>
<evidence type="ECO:0000313" key="13">
    <source>
        <dbReference type="EMBL" id="GKV15711.1"/>
    </source>
</evidence>
<dbReference type="InterPro" id="IPR027417">
    <property type="entry name" value="P-loop_NTPase"/>
</dbReference>
<keyword evidence="14" id="KW-1185">Reference proteome</keyword>
<evidence type="ECO:0000256" key="4">
    <source>
        <dbReference type="ARBA" id="ARBA00022737"/>
    </source>
</evidence>
<evidence type="ECO:0000256" key="10">
    <source>
        <dbReference type="SAM" id="Phobius"/>
    </source>
</evidence>
<evidence type="ECO:0000259" key="12">
    <source>
        <dbReference type="PROSITE" id="PS50929"/>
    </source>
</evidence>
<keyword evidence="5" id="KW-0547">Nucleotide-binding</keyword>
<evidence type="ECO:0000256" key="2">
    <source>
        <dbReference type="ARBA" id="ARBA00022448"/>
    </source>
</evidence>
<keyword evidence="2" id="KW-0813">Transport</keyword>
<dbReference type="EMBL" id="BPVZ01000044">
    <property type="protein sequence ID" value="GKV15711.1"/>
    <property type="molecule type" value="Genomic_DNA"/>
</dbReference>
<dbReference type="GO" id="GO:0016020">
    <property type="term" value="C:membrane"/>
    <property type="evidence" value="ECO:0007669"/>
    <property type="project" value="InterPro"/>
</dbReference>
<dbReference type="CDD" id="cd03249">
    <property type="entry name" value="ABC_MTABC3_MDL1_MDL2"/>
    <property type="match status" value="1"/>
</dbReference>
<keyword evidence="6" id="KW-0067">ATP-binding</keyword>
<evidence type="ECO:0000259" key="11">
    <source>
        <dbReference type="PROSITE" id="PS50893"/>
    </source>
</evidence>
<accession>A0AAV5JSM0</accession>
<evidence type="ECO:0000313" key="14">
    <source>
        <dbReference type="Proteomes" id="UP001054252"/>
    </source>
</evidence>
<feature type="transmembrane region" description="Helical" evidence="10">
    <location>
        <begin position="134"/>
        <end position="153"/>
    </location>
</feature>
<dbReference type="Pfam" id="PF00664">
    <property type="entry name" value="ABC_membrane"/>
    <property type="match status" value="2"/>
</dbReference>
<dbReference type="PANTHER" id="PTHR45136">
    <property type="entry name" value="ABC TRANSPORTER DOMAIN-CONTAINING PROTEIN"/>
    <property type="match status" value="1"/>
</dbReference>
<feature type="transmembrane region" description="Helical" evidence="10">
    <location>
        <begin position="268"/>
        <end position="289"/>
    </location>
</feature>
<dbReference type="InterPro" id="IPR017871">
    <property type="entry name" value="ABC_transporter-like_CS"/>
</dbReference>
<evidence type="ECO:0000256" key="3">
    <source>
        <dbReference type="ARBA" id="ARBA00022692"/>
    </source>
</evidence>
<evidence type="ECO:0000256" key="5">
    <source>
        <dbReference type="ARBA" id="ARBA00022741"/>
    </source>
</evidence>
<dbReference type="Gene3D" id="1.20.1560.10">
    <property type="entry name" value="ABC transporter type 1, transmembrane domain"/>
    <property type="match status" value="2"/>
</dbReference>
<dbReference type="InterPro" id="IPR011527">
    <property type="entry name" value="ABC1_TM_dom"/>
</dbReference>
<dbReference type="Gene3D" id="3.40.50.300">
    <property type="entry name" value="P-loop containing nucleotide triphosphate hydrolases"/>
    <property type="match status" value="3"/>
</dbReference>
<evidence type="ECO:0000256" key="1">
    <source>
        <dbReference type="ARBA" id="ARBA00007577"/>
    </source>
</evidence>
<dbReference type="FunFam" id="3.40.50.300:FF:000205">
    <property type="entry name" value="ABC transporter B family member 4"/>
    <property type="match status" value="1"/>
</dbReference>
<keyword evidence="3 10" id="KW-0812">Transmembrane</keyword>
<dbReference type="Proteomes" id="UP001054252">
    <property type="component" value="Unassembled WGS sequence"/>
</dbReference>